<evidence type="ECO:0000313" key="1">
    <source>
        <dbReference type="EMBL" id="KAK7206456.1"/>
    </source>
</evidence>
<reference evidence="1 2" key="1">
    <citation type="submission" date="2024-03" db="EMBL/GenBank/DDBJ databases">
        <title>Genome-scale model development and genomic sequencing of the oleaginous clade Lipomyces.</title>
        <authorList>
            <consortium name="Lawrence Berkeley National Laboratory"/>
            <person name="Czajka J.J."/>
            <person name="Han Y."/>
            <person name="Kim J."/>
            <person name="Mondo S.J."/>
            <person name="Hofstad B.A."/>
            <person name="Robles A."/>
            <person name="Haridas S."/>
            <person name="Riley R."/>
            <person name="LaButti K."/>
            <person name="Pangilinan J."/>
            <person name="Andreopoulos W."/>
            <person name="Lipzen A."/>
            <person name="Yan J."/>
            <person name="Wang M."/>
            <person name="Ng V."/>
            <person name="Grigoriev I.V."/>
            <person name="Spatafora J.W."/>
            <person name="Magnuson J.K."/>
            <person name="Baker S.E."/>
            <person name="Pomraning K.R."/>
        </authorList>
    </citation>
    <scope>NUCLEOTIDE SEQUENCE [LARGE SCALE GENOMIC DNA]</scope>
    <source>
        <strain evidence="1 2">Phaff 52-87</strain>
    </source>
</reference>
<feature type="non-terminal residue" evidence="1">
    <location>
        <position position="1"/>
    </location>
</feature>
<dbReference type="Proteomes" id="UP001498771">
    <property type="component" value="Unassembled WGS sequence"/>
</dbReference>
<gene>
    <name evidence="1" type="ORF">BZA70DRAFT_276658</name>
</gene>
<keyword evidence="2" id="KW-1185">Reference proteome</keyword>
<protein>
    <submittedName>
        <fullName evidence="1">Uncharacterized protein</fullName>
    </submittedName>
</protein>
<evidence type="ECO:0000313" key="2">
    <source>
        <dbReference type="Proteomes" id="UP001498771"/>
    </source>
</evidence>
<sequence>TTGWYLFKEVTLLSVCTLFPAVRLSLNVKSLVSGKYWLGIPSIFFCETLTVISYPAKKYRIAQDWGRINNPDS</sequence>
<accession>A0ABR1F9D0</accession>
<dbReference type="GeneID" id="90037847"/>
<name>A0ABR1F9D0_9ASCO</name>
<feature type="non-terminal residue" evidence="1">
    <location>
        <position position="73"/>
    </location>
</feature>
<dbReference type="RefSeq" id="XP_064769489.1">
    <property type="nucleotide sequence ID" value="XM_064912335.1"/>
</dbReference>
<comment type="caution">
    <text evidence="1">The sequence shown here is derived from an EMBL/GenBank/DDBJ whole genome shotgun (WGS) entry which is preliminary data.</text>
</comment>
<dbReference type="EMBL" id="JBBJBU010000003">
    <property type="protein sequence ID" value="KAK7206456.1"/>
    <property type="molecule type" value="Genomic_DNA"/>
</dbReference>
<organism evidence="1 2">
    <name type="scientific">Myxozyma melibiosi</name>
    <dbReference type="NCBI Taxonomy" id="54550"/>
    <lineage>
        <taxon>Eukaryota</taxon>
        <taxon>Fungi</taxon>
        <taxon>Dikarya</taxon>
        <taxon>Ascomycota</taxon>
        <taxon>Saccharomycotina</taxon>
        <taxon>Lipomycetes</taxon>
        <taxon>Lipomycetales</taxon>
        <taxon>Lipomycetaceae</taxon>
        <taxon>Myxozyma</taxon>
    </lineage>
</organism>
<proteinExistence type="predicted"/>